<dbReference type="Gene3D" id="3.40.50.1820">
    <property type="entry name" value="alpha/beta hydrolase"/>
    <property type="match status" value="1"/>
</dbReference>
<keyword evidence="2" id="KW-0378">Hydrolase</keyword>
<dbReference type="InterPro" id="IPR000073">
    <property type="entry name" value="AB_hydrolase_1"/>
</dbReference>
<proteinExistence type="predicted"/>
<evidence type="ECO:0000259" key="1">
    <source>
        <dbReference type="Pfam" id="PF12697"/>
    </source>
</evidence>
<name>A0A369NWU3_9ACTN</name>
<feature type="domain" description="AB hydrolase-1" evidence="1">
    <location>
        <begin position="28"/>
        <end position="259"/>
    </location>
</feature>
<comment type="caution">
    <text evidence="2">The sequence shown here is derived from an EMBL/GenBank/DDBJ whole genome shotgun (WGS) entry which is preliminary data.</text>
</comment>
<accession>A0A369NWU3</accession>
<dbReference type="Pfam" id="PF12697">
    <property type="entry name" value="Abhydrolase_6"/>
    <property type="match status" value="1"/>
</dbReference>
<dbReference type="AlphaFoldDB" id="A0A369NWU3"/>
<dbReference type="InterPro" id="IPR050266">
    <property type="entry name" value="AB_hydrolase_sf"/>
</dbReference>
<dbReference type="InterPro" id="IPR029058">
    <property type="entry name" value="AB_hydrolase_fold"/>
</dbReference>
<reference evidence="2 3" key="1">
    <citation type="journal article" date="2018" name="Elife">
        <title>Discovery and characterization of a prevalent human gut bacterial enzyme sufficient for the inactivation of a family of plant toxins.</title>
        <authorList>
            <person name="Koppel N."/>
            <person name="Bisanz J.E."/>
            <person name="Pandelia M.E."/>
            <person name="Turnbaugh P.J."/>
            <person name="Balskus E.P."/>
        </authorList>
    </citation>
    <scope>NUCLEOTIDE SEQUENCE [LARGE SCALE GENOMIC DNA]</scope>
    <source>
        <strain evidence="2 3">OB21 GAM 11</strain>
    </source>
</reference>
<sequence>MRKADFDTGRGKIVYWVSDAPDATRPWVVFLPGLTADRRLFAPQIEHFEGRVNCLVWDAPAHGESRPFPLDFSLPELARWLGEIMKAEGASAPLLVGQSMGGYVAQVFDVLFPGRACGIVSVDSAPLGRDYYKRWELACLPFVTRMFYLYPWATLKKTSAEGNAATPEGRAIMDAILAGYEKGEYCRLSAHGFAMLAEVVRSDEYAAPTAPLTLIVGELDRTGFVRKYNELWSKRTGLPIRWVEGAAHNSNADNPAAVNTIIEEVLGGN</sequence>
<dbReference type="SUPFAM" id="SSF53474">
    <property type="entry name" value="alpha/beta-Hydrolases"/>
    <property type="match status" value="1"/>
</dbReference>
<evidence type="ECO:0000313" key="2">
    <source>
        <dbReference type="EMBL" id="RDC43304.1"/>
    </source>
</evidence>
<dbReference type="GO" id="GO:0016787">
    <property type="term" value="F:hydrolase activity"/>
    <property type="evidence" value="ECO:0007669"/>
    <property type="project" value="UniProtKB-KW"/>
</dbReference>
<organism evidence="2 3">
    <name type="scientific">Adlercreutzia equolifaciens subsp. celatus</name>
    <dbReference type="NCBI Taxonomy" id="394340"/>
    <lineage>
        <taxon>Bacteria</taxon>
        <taxon>Bacillati</taxon>
        <taxon>Actinomycetota</taxon>
        <taxon>Coriobacteriia</taxon>
        <taxon>Eggerthellales</taxon>
        <taxon>Eggerthellaceae</taxon>
        <taxon>Adlercreutzia</taxon>
    </lineage>
</organism>
<evidence type="ECO:0000313" key="3">
    <source>
        <dbReference type="Proteomes" id="UP000253805"/>
    </source>
</evidence>
<dbReference type="Proteomes" id="UP000253805">
    <property type="component" value="Unassembled WGS sequence"/>
</dbReference>
<dbReference type="PANTHER" id="PTHR43798">
    <property type="entry name" value="MONOACYLGLYCEROL LIPASE"/>
    <property type="match status" value="1"/>
</dbReference>
<protein>
    <submittedName>
        <fullName evidence="2">Alpha/beta hydrolase</fullName>
    </submittedName>
</protein>
<dbReference type="EMBL" id="PPUT01000021">
    <property type="protein sequence ID" value="RDC43304.1"/>
    <property type="molecule type" value="Genomic_DNA"/>
</dbReference>
<gene>
    <name evidence="2" type="ORF">C1850_08245</name>
</gene>
<dbReference type="RefSeq" id="WP_114549319.1">
    <property type="nucleotide sequence ID" value="NZ_PPUT01000021.1"/>
</dbReference>